<dbReference type="Pfam" id="PF01679">
    <property type="entry name" value="Pmp3"/>
    <property type="match status" value="2"/>
</dbReference>
<proteinExistence type="inferred from homology"/>
<evidence type="ECO:0000256" key="2">
    <source>
        <dbReference type="ARBA" id="ARBA00009530"/>
    </source>
</evidence>
<dbReference type="OrthoDB" id="2802411at2759"/>
<comment type="similarity">
    <text evidence="2">Belongs to the UPF0057 (PMP3) family.</text>
</comment>
<comment type="subcellular location">
    <subcellularLocation>
        <location evidence="1">Membrane</location>
    </subcellularLocation>
</comment>
<dbReference type="EMBL" id="KZ993124">
    <property type="protein sequence ID" value="RKP05459.1"/>
    <property type="molecule type" value="Genomic_DNA"/>
</dbReference>
<protein>
    <submittedName>
        <fullName evidence="7">Uncharacterized protein</fullName>
    </submittedName>
</protein>
<feature type="transmembrane region" description="Helical" evidence="6">
    <location>
        <begin position="74"/>
        <end position="96"/>
    </location>
</feature>
<dbReference type="PANTHER" id="PTHR21659">
    <property type="entry name" value="HYDROPHOBIC PROTEIN RCI2 LOW TEMPERATURE AND SALT RESPONSIVE PROTEIN LTI6 -RELATED"/>
    <property type="match status" value="1"/>
</dbReference>
<evidence type="ECO:0000313" key="8">
    <source>
        <dbReference type="Proteomes" id="UP000271241"/>
    </source>
</evidence>
<name>A0A4V1IVW3_9FUNG</name>
<sequence>MKLTGNDFILLVVSLFLPPLAVFLRKELNIEFWINVILTILAMELTDRQIIALIISIFLPPLGVFLTRGLQRDFWINIILTVLGWIPGVVHAWWAIITKPDRPTL</sequence>
<evidence type="ECO:0000256" key="4">
    <source>
        <dbReference type="ARBA" id="ARBA00022989"/>
    </source>
</evidence>
<dbReference type="AlphaFoldDB" id="A0A4V1IVW3"/>
<keyword evidence="5 6" id="KW-0472">Membrane</keyword>
<dbReference type="PROSITE" id="PS01309">
    <property type="entry name" value="UPF0057"/>
    <property type="match status" value="1"/>
</dbReference>
<dbReference type="GO" id="GO:0016020">
    <property type="term" value="C:membrane"/>
    <property type="evidence" value="ECO:0007669"/>
    <property type="project" value="UniProtKB-SubCell"/>
</dbReference>
<keyword evidence="3 6" id="KW-0812">Transmembrane</keyword>
<evidence type="ECO:0000256" key="1">
    <source>
        <dbReference type="ARBA" id="ARBA00004370"/>
    </source>
</evidence>
<evidence type="ECO:0000313" key="7">
    <source>
        <dbReference type="EMBL" id="RKP05459.1"/>
    </source>
</evidence>
<dbReference type="Proteomes" id="UP000271241">
    <property type="component" value="Unassembled WGS sequence"/>
</dbReference>
<dbReference type="InterPro" id="IPR000612">
    <property type="entry name" value="PMP3"/>
</dbReference>
<reference evidence="8" key="1">
    <citation type="journal article" date="2018" name="Nat. Microbiol.">
        <title>Leveraging single-cell genomics to expand the fungal tree of life.</title>
        <authorList>
            <person name="Ahrendt S.R."/>
            <person name="Quandt C.A."/>
            <person name="Ciobanu D."/>
            <person name="Clum A."/>
            <person name="Salamov A."/>
            <person name="Andreopoulos B."/>
            <person name="Cheng J.F."/>
            <person name="Woyke T."/>
            <person name="Pelin A."/>
            <person name="Henrissat B."/>
            <person name="Reynolds N.K."/>
            <person name="Benny G.L."/>
            <person name="Smith M.E."/>
            <person name="James T.Y."/>
            <person name="Grigoriev I.V."/>
        </authorList>
    </citation>
    <scope>NUCLEOTIDE SEQUENCE [LARGE SCALE GENOMIC DNA]</scope>
    <source>
        <strain evidence="8">RSA 1356</strain>
    </source>
</reference>
<dbReference type="PANTHER" id="PTHR21659:SF112">
    <property type="entry name" value="PROTEIN SNA2-RELATED"/>
    <property type="match status" value="1"/>
</dbReference>
<evidence type="ECO:0000256" key="6">
    <source>
        <dbReference type="SAM" id="Phobius"/>
    </source>
</evidence>
<organism evidence="7 8">
    <name type="scientific">Thamnocephalis sphaerospora</name>
    <dbReference type="NCBI Taxonomy" id="78915"/>
    <lineage>
        <taxon>Eukaryota</taxon>
        <taxon>Fungi</taxon>
        <taxon>Fungi incertae sedis</taxon>
        <taxon>Zoopagomycota</taxon>
        <taxon>Zoopagomycotina</taxon>
        <taxon>Zoopagomycetes</taxon>
        <taxon>Zoopagales</taxon>
        <taxon>Sigmoideomycetaceae</taxon>
        <taxon>Thamnocephalis</taxon>
    </lineage>
</organism>
<evidence type="ECO:0000256" key="5">
    <source>
        <dbReference type="ARBA" id="ARBA00023136"/>
    </source>
</evidence>
<gene>
    <name evidence="7" type="ORF">THASP1DRAFT_32699</name>
</gene>
<evidence type="ECO:0000256" key="3">
    <source>
        <dbReference type="ARBA" id="ARBA00022692"/>
    </source>
</evidence>
<keyword evidence="4 6" id="KW-1133">Transmembrane helix</keyword>
<keyword evidence="8" id="KW-1185">Reference proteome</keyword>
<feature type="transmembrane region" description="Helical" evidence="6">
    <location>
        <begin position="49"/>
        <end position="67"/>
    </location>
</feature>
<accession>A0A4V1IVW3</accession>